<protein>
    <recommendedName>
        <fullName evidence="5">Putative pre-16S rRNA nuclease</fullName>
        <ecNumber evidence="5">3.1.-.-</ecNumber>
    </recommendedName>
</protein>
<dbReference type="GO" id="GO:0005829">
    <property type="term" value="C:cytosol"/>
    <property type="evidence" value="ECO:0007669"/>
    <property type="project" value="TreeGrafter"/>
</dbReference>
<dbReference type="SMART" id="SM00732">
    <property type="entry name" value="YqgFc"/>
    <property type="match status" value="1"/>
</dbReference>
<evidence type="ECO:0000256" key="2">
    <source>
        <dbReference type="ARBA" id="ARBA00022517"/>
    </source>
</evidence>
<dbReference type="CDD" id="cd16964">
    <property type="entry name" value="YqgF"/>
    <property type="match status" value="1"/>
</dbReference>
<dbReference type="InterPro" id="IPR037027">
    <property type="entry name" value="YqgF/RNaseH-like_dom_sf"/>
</dbReference>
<comment type="subcellular location">
    <subcellularLocation>
        <location evidence="5">Cytoplasm</location>
    </subcellularLocation>
</comment>
<evidence type="ECO:0000256" key="5">
    <source>
        <dbReference type="HAMAP-Rule" id="MF_00651"/>
    </source>
</evidence>
<dbReference type="NCBIfam" id="TIGR00250">
    <property type="entry name" value="RNAse_H_YqgF"/>
    <property type="match status" value="1"/>
</dbReference>
<accession>A0A1G2EYD2</accession>
<dbReference type="Pfam" id="PF03652">
    <property type="entry name" value="RuvX"/>
    <property type="match status" value="1"/>
</dbReference>
<name>A0A1G2EYD2_9BACT</name>
<evidence type="ECO:0000256" key="4">
    <source>
        <dbReference type="ARBA" id="ARBA00022801"/>
    </source>
</evidence>
<dbReference type="AlphaFoldDB" id="A0A1G2EYD2"/>
<dbReference type="InterPro" id="IPR005227">
    <property type="entry name" value="YqgF"/>
</dbReference>
<evidence type="ECO:0000256" key="3">
    <source>
        <dbReference type="ARBA" id="ARBA00022722"/>
    </source>
</evidence>
<dbReference type="EC" id="3.1.-.-" evidence="5"/>
<organism evidence="7 8">
    <name type="scientific">Candidatus Niyogibacteria bacterium RIFCSPLOWO2_01_FULL_45_48</name>
    <dbReference type="NCBI Taxonomy" id="1801724"/>
    <lineage>
        <taxon>Bacteria</taxon>
        <taxon>Candidatus Niyogiibacteriota</taxon>
    </lineage>
</organism>
<sequence length="134" mass="14998">MPRILGIDYGTKKIGFALSDEEQKLAFPKTVQPNVWKYVRDAVRDFILNENVSEIVIGLPVGLNGYETELSSEVRGFAEKLKGEFSLPIYFENEVYTSAQVKTEESAPGHKIDASSAALVLQTFLDRRRNESGI</sequence>
<keyword evidence="1 5" id="KW-0963">Cytoplasm</keyword>
<keyword evidence="2 5" id="KW-0690">Ribosome biogenesis</keyword>
<feature type="domain" description="YqgF/RNase H-like" evidence="6">
    <location>
        <begin position="2"/>
        <end position="101"/>
    </location>
</feature>
<evidence type="ECO:0000259" key="6">
    <source>
        <dbReference type="SMART" id="SM00732"/>
    </source>
</evidence>
<proteinExistence type="inferred from homology"/>
<dbReference type="HAMAP" id="MF_00651">
    <property type="entry name" value="Nuclease_YqgF"/>
    <property type="match status" value="1"/>
</dbReference>
<keyword evidence="3 5" id="KW-0540">Nuclease</keyword>
<evidence type="ECO:0000313" key="8">
    <source>
        <dbReference type="Proteomes" id="UP000177486"/>
    </source>
</evidence>
<dbReference type="PANTHER" id="PTHR33317">
    <property type="entry name" value="POLYNUCLEOTIDYL TRANSFERASE, RIBONUCLEASE H-LIKE SUPERFAMILY PROTEIN"/>
    <property type="match status" value="1"/>
</dbReference>
<dbReference type="InterPro" id="IPR006641">
    <property type="entry name" value="YqgF/RNaseH-like_dom"/>
</dbReference>
<comment type="caution">
    <text evidence="7">The sequence shown here is derived from an EMBL/GenBank/DDBJ whole genome shotgun (WGS) entry which is preliminary data.</text>
</comment>
<dbReference type="SUPFAM" id="SSF53098">
    <property type="entry name" value="Ribonuclease H-like"/>
    <property type="match status" value="1"/>
</dbReference>
<dbReference type="Gene3D" id="3.30.420.140">
    <property type="entry name" value="YqgF/RNase H-like domain"/>
    <property type="match status" value="1"/>
</dbReference>
<dbReference type="PANTHER" id="PTHR33317:SF4">
    <property type="entry name" value="POLYNUCLEOTIDYL TRANSFERASE, RIBONUCLEASE H-LIKE SUPERFAMILY PROTEIN"/>
    <property type="match status" value="1"/>
</dbReference>
<evidence type="ECO:0000256" key="1">
    <source>
        <dbReference type="ARBA" id="ARBA00022490"/>
    </source>
</evidence>
<keyword evidence="4 5" id="KW-0378">Hydrolase</keyword>
<dbReference type="InterPro" id="IPR012337">
    <property type="entry name" value="RNaseH-like_sf"/>
</dbReference>
<comment type="function">
    <text evidence="5">Could be a nuclease involved in processing of the 5'-end of pre-16S rRNA.</text>
</comment>
<reference evidence="7 8" key="1">
    <citation type="journal article" date="2016" name="Nat. Commun.">
        <title>Thousands of microbial genomes shed light on interconnected biogeochemical processes in an aquifer system.</title>
        <authorList>
            <person name="Anantharaman K."/>
            <person name="Brown C.T."/>
            <person name="Hug L.A."/>
            <person name="Sharon I."/>
            <person name="Castelle C.J."/>
            <person name="Probst A.J."/>
            <person name="Thomas B.C."/>
            <person name="Singh A."/>
            <person name="Wilkins M.J."/>
            <person name="Karaoz U."/>
            <person name="Brodie E.L."/>
            <person name="Williams K.H."/>
            <person name="Hubbard S.S."/>
            <person name="Banfield J.F."/>
        </authorList>
    </citation>
    <scope>NUCLEOTIDE SEQUENCE [LARGE SCALE GENOMIC DNA]</scope>
</reference>
<dbReference type="Proteomes" id="UP000177486">
    <property type="component" value="Unassembled WGS sequence"/>
</dbReference>
<comment type="similarity">
    <text evidence="5">Belongs to the YqgF HJR family.</text>
</comment>
<dbReference type="GO" id="GO:0004518">
    <property type="term" value="F:nuclease activity"/>
    <property type="evidence" value="ECO:0007669"/>
    <property type="project" value="UniProtKB-KW"/>
</dbReference>
<dbReference type="EMBL" id="MHMQ01000013">
    <property type="protein sequence ID" value="OGZ30826.1"/>
    <property type="molecule type" value="Genomic_DNA"/>
</dbReference>
<dbReference type="GO" id="GO:0016788">
    <property type="term" value="F:hydrolase activity, acting on ester bonds"/>
    <property type="evidence" value="ECO:0007669"/>
    <property type="project" value="UniProtKB-UniRule"/>
</dbReference>
<dbReference type="GO" id="GO:0000967">
    <property type="term" value="P:rRNA 5'-end processing"/>
    <property type="evidence" value="ECO:0007669"/>
    <property type="project" value="UniProtKB-UniRule"/>
</dbReference>
<gene>
    <name evidence="7" type="ORF">A2931_01845</name>
</gene>
<evidence type="ECO:0000313" key="7">
    <source>
        <dbReference type="EMBL" id="OGZ30826.1"/>
    </source>
</evidence>